<dbReference type="HOGENOM" id="CLU_1782458_0_0_2"/>
<reference evidence="1 2" key="1">
    <citation type="journal article" date="2009" name="Stand. Genomic Sci.">
        <title>Complete genome sequence of Halorhabdus utahensis type strain (AX-2).</title>
        <authorList>
            <person name="Anderson I."/>
            <person name="Tindall B.J."/>
            <person name="Pomrenke H."/>
            <person name="Goker M."/>
            <person name="Lapidus A."/>
            <person name="Nolan M."/>
            <person name="Copeland A."/>
            <person name="Glavina Del Rio T."/>
            <person name="Chen F."/>
            <person name="Tice H."/>
            <person name="Cheng J.F."/>
            <person name="Lucas S."/>
            <person name="Chertkov O."/>
            <person name="Bruce D."/>
            <person name="Brettin T."/>
            <person name="Detter J.C."/>
            <person name="Han C."/>
            <person name="Goodwin L."/>
            <person name="Land M."/>
            <person name="Hauser L."/>
            <person name="Chang Y.J."/>
            <person name="Jeffries C.D."/>
            <person name="Pitluck S."/>
            <person name="Pati A."/>
            <person name="Mavromatis K."/>
            <person name="Ivanova N."/>
            <person name="Ovchinnikova G."/>
            <person name="Chen A."/>
            <person name="Palaniappan K."/>
            <person name="Chain P."/>
            <person name="Rohde M."/>
            <person name="Bristow J."/>
            <person name="Eisen J.A."/>
            <person name="Markowitz V."/>
            <person name="Hugenholtz P."/>
            <person name="Kyrpides N.C."/>
            <person name="Klenk H.P."/>
        </authorList>
    </citation>
    <scope>NUCLEOTIDE SEQUENCE [LARGE SCALE GENOMIC DNA]</scope>
    <source>
        <strain evidence="2">DSM 12940 / JCM 11049 / AX-2</strain>
    </source>
</reference>
<dbReference type="OrthoDB" id="302685at2157"/>
<dbReference type="Proteomes" id="UP000002071">
    <property type="component" value="Chromosome"/>
</dbReference>
<dbReference type="eggNOG" id="arCOG08108">
    <property type="taxonomic scope" value="Archaea"/>
</dbReference>
<organism evidence="1 2">
    <name type="scientific">Halorhabdus utahensis (strain DSM 12940 / JCM 11049 / AX-2)</name>
    <dbReference type="NCBI Taxonomy" id="519442"/>
    <lineage>
        <taxon>Archaea</taxon>
        <taxon>Methanobacteriati</taxon>
        <taxon>Methanobacteriota</taxon>
        <taxon>Stenosarchaea group</taxon>
        <taxon>Halobacteria</taxon>
        <taxon>Halobacteriales</taxon>
        <taxon>Haloarculaceae</taxon>
        <taxon>Halorhabdus</taxon>
    </lineage>
</organism>
<proteinExistence type="predicted"/>
<evidence type="ECO:0000313" key="1">
    <source>
        <dbReference type="EMBL" id="ACV11579.1"/>
    </source>
</evidence>
<evidence type="ECO:0000313" key="2">
    <source>
        <dbReference type="Proteomes" id="UP000002071"/>
    </source>
</evidence>
<keyword evidence="2" id="KW-1185">Reference proteome</keyword>
<accession>C7NNQ4</accession>
<dbReference type="GeneID" id="8383682"/>
<protein>
    <submittedName>
        <fullName evidence="1">Uncharacterized protein</fullName>
    </submittedName>
</protein>
<gene>
    <name evidence="1" type="ordered locus">Huta_1403</name>
</gene>
<dbReference type="RefSeq" id="WP_015789153.1">
    <property type="nucleotide sequence ID" value="NC_013158.1"/>
</dbReference>
<dbReference type="EMBL" id="CP001687">
    <property type="protein sequence ID" value="ACV11579.1"/>
    <property type="molecule type" value="Genomic_DNA"/>
</dbReference>
<dbReference type="KEGG" id="hut:Huta_1403"/>
<dbReference type="AlphaFoldDB" id="C7NNQ4"/>
<sequence length="132" mass="14279">MRRRTKLAVLAIFGVVTLLLALGALPGFIKAGDPYYMTATPVEEHAAVNATDLDDRRFPYTSAAVAAATTDEVGESAPYWKGYVGFKEAFTHSPFDELTALQQRSTAAVDGPDAVFVRVGDGYYRLTISQLS</sequence>
<name>C7NNQ4_HALUD</name>
<dbReference type="STRING" id="519442.Huta_1403"/>